<evidence type="ECO:0000313" key="6">
    <source>
        <dbReference type="Proteomes" id="UP001500751"/>
    </source>
</evidence>
<organism evidence="5 6">
    <name type="scientific">Catenulispora yoronensis</name>
    <dbReference type="NCBI Taxonomy" id="450799"/>
    <lineage>
        <taxon>Bacteria</taxon>
        <taxon>Bacillati</taxon>
        <taxon>Actinomycetota</taxon>
        <taxon>Actinomycetes</taxon>
        <taxon>Catenulisporales</taxon>
        <taxon>Catenulisporaceae</taxon>
        <taxon>Catenulispora</taxon>
    </lineage>
</organism>
<reference evidence="5 6" key="1">
    <citation type="journal article" date="2019" name="Int. J. Syst. Evol. Microbiol.">
        <title>The Global Catalogue of Microorganisms (GCM) 10K type strain sequencing project: providing services to taxonomists for standard genome sequencing and annotation.</title>
        <authorList>
            <consortium name="The Broad Institute Genomics Platform"/>
            <consortium name="The Broad Institute Genome Sequencing Center for Infectious Disease"/>
            <person name="Wu L."/>
            <person name="Ma J."/>
        </authorList>
    </citation>
    <scope>NUCLEOTIDE SEQUENCE [LARGE SCALE GENOMIC DNA]</scope>
    <source>
        <strain evidence="5 6">JCM 16014</strain>
    </source>
</reference>
<dbReference type="InterPro" id="IPR025110">
    <property type="entry name" value="AMP-bd_C"/>
</dbReference>
<keyword evidence="2" id="KW-0436">Ligase</keyword>
<comment type="caution">
    <text evidence="5">The sequence shown here is derived from an EMBL/GenBank/DDBJ whole genome shotgun (WGS) entry which is preliminary data.</text>
</comment>
<dbReference type="InterPro" id="IPR045851">
    <property type="entry name" value="AMP-bd_C_sf"/>
</dbReference>
<sequence length="544" mass="58549">MTPSGPAELAIAMTDQNGRLPAPDQAIARRNSLGDLLRRSAARDPDKPALIFGELRQTFAELDATVNRAANALAARGIGRGDRVLLLAHNSHGFVVAYFALARLGAVSVPVNFMLGPDEIAYVLTHSGAVAVIAEDTLCETADRAWAVAAGEHQPRLKAAIGPAHPEGWLGFEALHAADAPGADATEPPVPVADDDPVQIMYTSGTESRPKGAVMTTRNLVAQYTSAIVSGDMSADDVEVHALPLYHCAQLHCFLTPDIQLGATSIVLPGADPATILRTIEAEGVTKLFCPPTVWIALLRHPDFDTRDLRTLRKGYYGAAAMPVEVLAEIRRRLPELRLYNFYGQTEMSPVATVLGPEDQERKAGSAGRAALNVETRVVDDEGREVPRGEVGEIVHRGPHTMLGYWNDPERTAEAFSGGWFHSGDLGIMDDEGYLRVVDRKKDMIKTGGENVASREVEETVYQHPAVAEVAVFGVPHPYWIEMVCAAVVLKPGTELAPEDVIDFCRARLAGFKTPKQVVIVAALPKNPSGKVLKRELRAAAAAD</sequence>
<name>A0ABN2VMQ1_9ACTN</name>
<dbReference type="Gene3D" id="3.30.300.30">
    <property type="match status" value="1"/>
</dbReference>
<dbReference type="SUPFAM" id="SSF56801">
    <property type="entry name" value="Acetyl-CoA synthetase-like"/>
    <property type="match status" value="1"/>
</dbReference>
<dbReference type="PANTHER" id="PTHR43201:SF5">
    <property type="entry name" value="MEDIUM-CHAIN ACYL-COA LIGASE ACSF2, MITOCHONDRIAL"/>
    <property type="match status" value="1"/>
</dbReference>
<dbReference type="Gene3D" id="3.40.50.12780">
    <property type="entry name" value="N-terminal domain of ligase-like"/>
    <property type="match status" value="1"/>
</dbReference>
<keyword evidence="6" id="KW-1185">Reference proteome</keyword>
<dbReference type="Proteomes" id="UP001500751">
    <property type="component" value="Unassembled WGS sequence"/>
</dbReference>
<dbReference type="InterPro" id="IPR020845">
    <property type="entry name" value="AMP-binding_CS"/>
</dbReference>
<comment type="similarity">
    <text evidence="1">Belongs to the ATP-dependent AMP-binding enzyme family.</text>
</comment>
<dbReference type="InterPro" id="IPR000873">
    <property type="entry name" value="AMP-dep_synth/lig_dom"/>
</dbReference>
<dbReference type="Pfam" id="PF00501">
    <property type="entry name" value="AMP-binding"/>
    <property type="match status" value="1"/>
</dbReference>
<protein>
    <submittedName>
        <fullName evidence="5">Acyl-CoA synthetase</fullName>
    </submittedName>
</protein>
<dbReference type="InterPro" id="IPR042099">
    <property type="entry name" value="ANL_N_sf"/>
</dbReference>
<dbReference type="NCBIfam" id="NF006182">
    <property type="entry name" value="PRK08316.1"/>
    <property type="match status" value="1"/>
</dbReference>
<feature type="domain" description="AMP-binding enzyme C-terminal" evidence="4">
    <location>
        <begin position="456"/>
        <end position="531"/>
    </location>
</feature>
<accession>A0ABN2VMQ1</accession>
<evidence type="ECO:0000256" key="1">
    <source>
        <dbReference type="ARBA" id="ARBA00006432"/>
    </source>
</evidence>
<evidence type="ECO:0000313" key="5">
    <source>
        <dbReference type="EMBL" id="GAA2064893.1"/>
    </source>
</evidence>
<dbReference type="Pfam" id="PF13193">
    <property type="entry name" value="AMP-binding_C"/>
    <property type="match status" value="1"/>
</dbReference>
<feature type="domain" description="AMP-dependent synthetase/ligase" evidence="3">
    <location>
        <begin position="37"/>
        <end position="406"/>
    </location>
</feature>
<evidence type="ECO:0000259" key="4">
    <source>
        <dbReference type="Pfam" id="PF13193"/>
    </source>
</evidence>
<evidence type="ECO:0000256" key="2">
    <source>
        <dbReference type="ARBA" id="ARBA00022598"/>
    </source>
</evidence>
<gene>
    <name evidence="5" type="ORF">GCM10009839_90560</name>
</gene>
<dbReference type="CDD" id="cd17631">
    <property type="entry name" value="FACL_FadD13-like"/>
    <property type="match status" value="1"/>
</dbReference>
<dbReference type="NCBIfam" id="NF004837">
    <property type="entry name" value="PRK06187.1"/>
    <property type="match status" value="1"/>
</dbReference>
<evidence type="ECO:0000259" key="3">
    <source>
        <dbReference type="Pfam" id="PF00501"/>
    </source>
</evidence>
<dbReference type="PROSITE" id="PS00455">
    <property type="entry name" value="AMP_BINDING"/>
    <property type="match status" value="1"/>
</dbReference>
<proteinExistence type="inferred from homology"/>
<dbReference type="PANTHER" id="PTHR43201">
    <property type="entry name" value="ACYL-COA SYNTHETASE"/>
    <property type="match status" value="1"/>
</dbReference>
<dbReference type="EMBL" id="BAAAQN010000099">
    <property type="protein sequence ID" value="GAA2064893.1"/>
    <property type="molecule type" value="Genomic_DNA"/>
</dbReference>